<keyword evidence="2" id="KW-1185">Reference proteome</keyword>
<dbReference type="AlphaFoldDB" id="A0AAN8WNB8"/>
<evidence type="ECO:0000313" key="2">
    <source>
        <dbReference type="Proteomes" id="UP001381693"/>
    </source>
</evidence>
<dbReference type="EMBL" id="JAXCGZ010018922">
    <property type="protein sequence ID" value="KAK7067121.1"/>
    <property type="molecule type" value="Genomic_DNA"/>
</dbReference>
<evidence type="ECO:0000313" key="1">
    <source>
        <dbReference type="EMBL" id="KAK7067121.1"/>
    </source>
</evidence>
<accession>A0AAN8WNB8</accession>
<protein>
    <submittedName>
        <fullName evidence="1">Uncharacterized protein</fullName>
    </submittedName>
</protein>
<gene>
    <name evidence="1" type="ORF">SK128_006220</name>
</gene>
<dbReference type="Proteomes" id="UP001381693">
    <property type="component" value="Unassembled WGS sequence"/>
</dbReference>
<feature type="non-terminal residue" evidence="1">
    <location>
        <position position="1"/>
    </location>
</feature>
<reference evidence="1 2" key="1">
    <citation type="submission" date="2023-11" db="EMBL/GenBank/DDBJ databases">
        <title>Halocaridina rubra genome assembly.</title>
        <authorList>
            <person name="Smith C."/>
        </authorList>
    </citation>
    <scope>NUCLEOTIDE SEQUENCE [LARGE SCALE GENOMIC DNA]</scope>
    <source>
        <strain evidence="1">EP-1</strain>
        <tissue evidence="1">Whole</tissue>
    </source>
</reference>
<proteinExistence type="predicted"/>
<sequence>VFGLPESHKGDKTLKLRSDSQAACSLLGEPSSITTPMELGEVEVGSSQRDLFVSQPSPAELSPLQHLMEKQSGKFTNDLVMSSVVFMDRICIY</sequence>
<comment type="caution">
    <text evidence="1">The sequence shown here is derived from an EMBL/GenBank/DDBJ whole genome shotgun (WGS) entry which is preliminary data.</text>
</comment>
<organism evidence="1 2">
    <name type="scientific">Halocaridina rubra</name>
    <name type="common">Hawaiian red shrimp</name>
    <dbReference type="NCBI Taxonomy" id="373956"/>
    <lineage>
        <taxon>Eukaryota</taxon>
        <taxon>Metazoa</taxon>
        <taxon>Ecdysozoa</taxon>
        <taxon>Arthropoda</taxon>
        <taxon>Crustacea</taxon>
        <taxon>Multicrustacea</taxon>
        <taxon>Malacostraca</taxon>
        <taxon>Eumalacostraca</taxon>
        <taxon>Eucarida</taxon>
        <taxon>Decapoda</taxon>
        <taxon>Pleocyemata</taxon>
        <taxon>Caridea</taxon>
        <taxon>Atyoidea</taxon>
        <taxon>Atyidae</taxon>
        <taxon>Halocaridina</taxon>
    </lineage>
</organism>
<name>A0AAN8WNB8_HALRR</name>